<dbReference type="EMBL" id="JAULRT010000035">
    <property type="protein sequence ID" value="MDO3381519.1"/>
    <property type="molecule type" value="Genomic_DNA"/>
</dbReference>
<feature type="domain" description="TIR" evidence="1">
    <location>
        <begin position="1"/>
        <end position="145"/>
    </location>
</feature>
<evidence type="ECO:0000259" key="1">
    <source>
        <dbReference type="PROSITE" id="PS50104"/>
    </source>
</evidence>
<evidence type="ECO:0000313" key="3">
    <source>
        <dbReference type="Proteomes" id="UP001168380"/>
    </source>
</evidence>
<proteinExistence type="predicted"/>
<dbReference type="PROSITE" id="PS50104">
    <property type="entry name" value="TIR"/>
    <property type="match status" value="1"/>
</dbReference>
<keyword evidence="3" id="KW-1185">Reference proteome</keyword>
<dbReference type="InterPro" id="IPR000157">
    <property type="entry name" value="TIR_dom"/>
</dbReference>
<comment type="caution">
    <text evidence="2">The sequence shown here is derived from an EMBL/GenBank/DDBJ whole genome shotgun (WGS) entry which is preliminary data.</text>
</comment>
<dbReference type="InterPro" id="IPR006674">
    <property type="entry name" value="HD_domain"/>
</dbReference>
<reference evidence="2" key="1">
    <citation type="submission" date="2023-07" db="EMBL/GenBank/DDBJ databases">
        <title>Gilvimarinus algae sp. nov., isolated from the surface of Kelp.</title>
        <authorList>
            <person name="Sun Y.Y."/>
            <person name="Gong Y."/>
            <person name="Du Z.J."/>
        </authorList>
    </citation>
    <scope>NUCLEOTIDE SEQUENCE</scope>
    <source>
        <strain evidence="2">SDUM040014</strain>
    </source>
</reference>
<dbReference type="SUPFAM" id="SSF52200">
    <property type="entry name" value="Toll/Interleukin receptor TIR domain"/>
    <property type="match status" value="1"/>
</dbReference>
<dbReference type="Pfam" id="PF13676">
    <property type="entry name" value="TIR_2"/>
    <property type="match status" value="1"/>
</dbReference>
<protein>
    <submittedName>
        <fullName evidence="2">TIR domain-containing protein</fullName>
    </submittedName>
</protein>
<accession>A0ABT8TD88</accession>
<dbReference type="Gene3D" id="3.40.50.10140">
    <property type="entry name" value="Toll/interleukin-1 receptor homology (TIR) domain"/>
    <property type="match status" value="1"/>
</dbReference>
<gene>
    <name evidence="2" type="ORF">QWI16_04990</name>
</gene>
<organism evidence="2 3">
    <name type="scientific">Gilvimarinus algae</name>
    <dbReference type="NCBI Taxonomy" id="3058037"/>
    <lineage>
        <taxon>Bacteria</taxon>
        <taxon>Pseudomonadati</taxon>
        <taxon>Pseudomonadota</taxon>
        <taxon>Gammaproteobacteria</taxon>
        <taxon>Cellvibrionales</taxon>
        <taxon>Cellvibrionaceae</taxon>
        <taxon>Gilvimarinus</taxon>
    </lineage>
</organism>
<dbReference type="InterPro" id="IPR035897">
    <property type="entry name" value="Toll_tir_struct_dom_sf"/>
</dbReference>
<name>A0ABT8TD88_9GAMM</name>
<sequence length="429" mass="49448">MKVFISHSSKNKPEVRKLARSLRAKGISVWLDEEQIKVGESISKKIQEGLKESEYLCLWVTVDSIESGWVEKEWLPKIKQEVDEKRTVVLPLLAEDAVMPEFLADKKYADFRNSFQHGLNDLLQVFNIIPSHKKDGKVKNYTKELLVDLENAVIPLPHLTTINIAKSLKKIPRSGKKIRLDTFTPELEMRSIYDHILSVAHSADHLLPEIGVNLTDTEALDISRCIVFHDVCEIFLGDIPQFTALNDAKRSKASILAAEKLGRFDQWQRDKTTNQFIKLFLENKMISSLNRYEEIVEENGQLFKTFALLDKIDPIIGVWRYLHSYRGRLGDGANFVSRLRDFFIYERPVKMVQEFSGDESLLSFVNTLRNRSEALHYYKTGNLTSEEMFGINPEVLKTIIEEHEMRYVPRVKKKKHNKSIQPTANASAD</sequence>
<dbReference type="RefSeq" id="WP_302711652.1">
    <property type="nucleotide sequence ID" value="NZ_JAULRT010000035.1"/>
</dbReference>
<dbReference type="Pfam" id="PF13023">
    <property type="entry name" value="HD_3"/>
    <property type="match status" value="1"/>
</dbReference>
<dbReference type="SUPFAM" id="SSF109604">
    <property type="entry name" value="HD-domain/PDEase-like"/>
    <property type="match status" value="1"/>
</dbReference>
<dbReference type="Proteomes" id="UP001168380">
    <property type="component" value="Unassembled WGS sequence"/>
</dbReference>
<dbReference type="Gene3D" id="1.10.3210.10">
    <property type="entry name" value="Hypothetical protein af1432"/>
    <property type="match status" value="1"/>
</dbReference>
<evidence type="ECO:0000313" key="2">
    <source>
        <dbReference type="EMBL" id="MDO3381519.1"/>
    </source>
</evidence>